<dbReference type="Pfam" id="PF02518">
    <property type="entry name" value="HATPase_c"/>
    <property type="match status" value="1"/>
</dbReference>
<dbReference type="Gene3D" id="3.30.565.10">
    <property type="entry name" value="Histidine kinase-like ATPase, C-terminal domain"/>
    <property type="match status" value="1"/>
</dbReference>
<feature type="compositionally biased region" description="Basic residues" evidence="2">
    <location>
        <begin position="422"/>
        <end position="432"/>
    </location>
</feature>
<dbReference type="InterPro" id="IPR003018">
    <property type="entry name" value="GAF"/>
</dbReference>
<dbReference type="InterPro" id="IPR050640">
    <property type="entry name" value="Bact_2-comp_sensor_kinase"/>
</dbReference>
<keyword evidence="3" id="KW-0472">Membrane</keyword>
<reference evidence="5 7" key="3">
    <citation type="journal article" date="2021" name="BMC Genomics">
        <title>Genome-resolved metagenome and metatranscriptome analyses of thermophilic composting reveal key bacterial players and their metabolic interactions.</title>
        <authorList>
            <person name="Braga L.P.P."/>
            <person name="Pereira R.V."/>
            <person name="Martins L.F."/>
            <person name="Moura L.M.S."/>
            <person name="Sanchez F.B."/>
            <person name="Patane J.S.L."/>
            <person name="da Silva A.M."/>
            <person name="Setubal J.C."/>
        </authorList>
    </citation>
    <scope>NUCLEOTIDE SEQUENCE [LARGE SCALE GENOMIC DNA]</scope>
    <source>
        <strain evidence="5">ZC4RG45</strain>
    </source>
</reference>
<keyword evidence="1 6" id="KW-0418">Kinase</keyword>
<reference evidence="5" key="4">
    <citation type="submission" date="2023-08" db="EMBL/GenBank/DDBJ databases">
        <authorList>
            <person name="Guima S.E.S."/>
            <person name="Martins L.F."/>
            <person name="Silva A.M."/>
            <person name="Setubal J.C."/>
        </authorList>
    </citation>
    <scope>NUCLEOTIDE SEQUENCE</scope>
    <source>
        <strain evidence="5">ZC4RG45</strain>
    </source>
</reference>
<comment type="caution">
    <text evidence="6">The sequence shown here is derived from an EMBL/GenBank/DDBJ whole genome shotgun (WGS) entry which is preliminary data.</text>
</comment>
<dbReference type="GO" id="GO:0000155">
    <property type="term" value="F:phosphorelay sensor kinase activity"/>
    <property type="evidence" value="ECO:0007669"/>
    <property type="project" value="InterPro"/>
</dbReference>
<dbReference type="SMART" id="SM00387">
    <property type="entry name" value="HATPase_c"/>
    <property type="match status" value="1"/>
</dbReference>
<dbReference type="SUPFAM" id="SSF55781">
    <property type="entry name" value="GAF domain-like"/>
    <property type="match status" value="1"/>
</dbReference>
<keyword evidence="1 6" id="KW-0808">Transferase</keyword>
<evidence type="ECO:0000256" key="1">
    <source>
        <dbReference type="ARBA" id="ARBA00022777"/>
    </source>
</evidence>
<reference evidence="5" key="1">
    <citation type="submission" date="2018-05" db="EMBL/GenBank/DDBJ databases">
        <authorList>
            <person name="Moura L."/>
            <person name="Setubal J.C."/>
        </authorList>
    </citation>
    <scope>NUCLEOTIDE SEQUENCE</scope>
    <source>
        <strain evidence="5">ZC4RG45</strain>
    </source>
</reference>
<keyword evidence="3" id="KW-1133">Transmembrane helix</keyword>
<evidence type="ECO:0000313" key="5">
    <source>
        <dbReference type="EMBL" id="MFO7190694.1"/>
    </source>
</evidence>
<feature type="compositionally biased region" description="Basic residues" evidence="2">
    <location>
        <begin position="448"/>
        <end position="457"/>
    </location>
</feature>
<dbReference type="PROSITE" id="PS50109">
    <property type="entry name" value="HIS_KIN"/>
    <property type="match status" value="1"/>
</dbReference>
<dbReference type="Pfam" id="PF01590">
    <property type="entry name" value="GAF"/>
    <property type="match status" value="1"/>
</dbReference>
<dbReference type="EMBL" id="QGUI01000780">
    <property type="protein sequence ID" value="PZM91264.1"/>
    <property type="molecule type" value="Genomic_DNA"/>
</dbReference>
<dbReference type="EMBL" id="QGUI02000002">
    <property type="protein sequence ID" value="MFO7190694.1"/>
    <property type="molecule type" value="Genomic_DNA"/>
</dbReference>
<dbReference type="PANTHER" id="PTHR34220:SF7">
    <property type="entry name" value="SENSOR HISTIDINE KINASE YPDA"/>
    <property type="match status" value="1"/>
</dbReference>
<evidence type="ECO:0000256" key="2">
    <source>
        <dbReference type="SAM" id="MobiDB-lite"/>
    </source>
</evidence>
<evidence type="ECO:0000313" key="7">
    <source>
        <dbReference type="Proteomes" id="UP000249324"/>
    </source>
</evidence>
<protein>
    <submittedName>
        <fullName evidence="5 6">Histidine kinase</fullName>
    </submittedName>
</protein>
<keyword evidence="3" id="KW-0812">Transmembrane</keyword>
<accession>A0A2W4IXH6</accession>
<name>A0A2W4IXH6_9PSEU</name>
<organism evidence="6">
    <name type="scientific">Thermocrispum agreste</name>
    <dbReference type="NCBI Taxonomy" id="37925"/>
    <lineage>
        <taxon>Bacteria</taxon>
        <taxon>Bacillati</taxon>
        <taxon>Actinomycetota</taxon>
        <taxon>Actinomycetes</taxon>
        <taxon>Pseudonocardiales</taxon>
        <taxon>Pseudonocardiaceae</taxon>
        <taxon>Thermocrispum</taxon>
    </lineage>
</organism>
<dbReference type="InterPro" id="IPR010559">
    <property type="entry name" value="Sig_transdc_His_kin_internal"/>
</dbReference>
<evidence type="ECO:0000313" key="6">
    <source>
        <dbReference type="EMBL" id="PZM91264.1"/>
    </source>
</evidence>
<feature type="transmembrane region" description="Helical" evidence="3">
    <location>
        <begin position="6"/>
        <end position="27"/>
    </location>
</feature>
<feature type="compositionally biased region" description="Pro residues" evidence="2">
    <location>
        <begin position="465"/>
        <end position="474"/>
    </location>
</feature>
<dbReference type="GO" id="GO:0016020">
    <property type="term" value="C:membrane"/>
    <property type="evidence" value="ECO:0007669"/>
    <property type="project" value="InterPro"/>
</dbReference>
<dbReference type="STRING" id="1111738.GCA_000427905_00919"/>
<gene>
    <name evidence="5" type="ORF">DIU77_000400</name>
    <name evidence="6" type="ORF">DIU77_16965</name>
</gene>
<sequence length="474" mass="52664">MPNVPLSQLLAWVIATVAILVAVAVYLRSRRPGKATEDAVLHAVHRLALAAPDLREGLDQEAADRITRHLRQLLNCVAVGITDGAGVLHSWDGEATDHYVDLEPAIASAREQHRRELVSHDKLPCSHRSSCRMRAAVIVPLIVEGRTDAVLIVVGRSRSRRLIEMADAVAQFVRTQFELARLEESKSALQQAEIKALRAQISPHFVYNALNTISSLIRTDPEEAQDLLLEFADFTRYSFRSSGMFTTLAEELRNVDRYLTIESARFGDRLNVRLKIAPEVLGVVVPFLIVQPLVENAVKHGISGKPGGGTVTVIAEDAGNDAVIIVEDDGVGMDPAKLKSLSSAHRSGEHVGLSNISQRMRQLFGPEYPVIVETAPGAGMKITLRVPKYAPGVRPDIPGYEAAKEERDSGRSPLLPPQPVKTMHRPRPRRLPSARLHEDPPTEEWQQPRRRRRRAGRDRREETRLPPPQRAPYR</sequence>
<proteinExistence type="predicted"/>
<dbReference type="InterPro" id="IPR005467">
    <property type="entry name" value="His_kinase_dom"/>
</dbReference>
<dbReference type="InterPro" id="IPR036890">
    <property type="entry name" value="HATPase_C_sf"/>
</dbReference>
<evidence type="ECO:0000259" key="4">
    <source>
        <dbReference type="PROSITE" id="PS50109"/>
    </source>
</evidence>
<dbReference type="Proteomes" id="UP000249324">
    <property type="component" value="Unassembled WGS sequence"/>
</dbReference>
<dbReference type="AlphaFoldDB" id="A0A2W4IXH6"/>
<reference evidence="6" key="2">
    <citation type="submission" date="2018-05" db="EMBL/GenBank/DDBJ databases">
        <authorList>
            <person name="Lanie J.A."/>
            <person name="Ng W.-L."/>
            <person name="Kazmierczak K.M."/>
            <person name="Andrzejewski T.M."/>
            <person name="Davidsen T.M."/>
            <person name="Wayne K.J."/>
            <person name="Tettelin H."/>
            <person name="Glass J.I."/>
            <person name="Rusch D."/>
            <person name="Podicherti R."/>
            <person name="Tsui H.-C.T."/>
            <person name="Winkler M.E."/>
        </authorList>
    </citation>
    <scope>NUCLEOTIDE SEQUENCE</scope>
    <source>
        <strain evidence="6">ZC4RG45</strain>
    </source>
</reference>
<evidence type="ECO:0000256" key="3">
    <source>
        <dbReference type="SAM" id="Phobius"/>
    </source>
</evidence>
<dbReference type="SUPFAM" id="SSF55874">
    <property type="entry name" value="ATPase domain of HSP90 chaperone/DNA topoisomerase II/histidine kinase"/>
    <property type="match status" value="1"/>
</dbReference>
<dbReference type="InterPro" id="IPR003594">
    <property type="entry name" value="HATPase_dom"/>
</dbReference>
<dbReference type="PANTHER" id="PTHR34220">
    <property type="entry name" value="SENSOR HISTIDINE KINASE YPDA"/>
    <property type="match status" value="1"/>
</dbReference>
<dbReference type="Pfam" id="PF06580">
    <property type="entry name" value="His_kinase"/>
    <property type="match status" value="1"/>
</dbReference>
<feature type="domain" description="Histidine kinase" evidence="4">
    <location>
        <begin position="289"/>
        <end position="390"/>
    </location>
</feature>
<feature type="region of interest" description="Disordered" evidence="2">
    <location>
        <begin position="389"/>
        <end position="474"/>
    </location>
</feature>